<dbReference type="Gene3D" id="2.60.120.10">
    <property type="entry name" value="Jelly Rolls"/>
    <property type="match status" value="1"/>
</dbReference>
<organism evidence="1 2">
    <name type="scientific">Arenimonas terrae</name>
    <dbReference type="NCBI Taxonomy" id="2546226"/>
    <lineage>
        <taxon>Bacteria</taxon>
        <taxon>Pseudomonadati</taxon>
        <taxon>Pseudomonadota</taxon>
        <taxon>Gammaproteobacteria</taxon>
        <taxon>Lysobacterales</taxon>
        <taxon>Lysobacteraceae</taxon>
        <taxon>Arenimonas</taxon>
    </lineage>
</organism>
<accession>A0A5C4RRM6</accession>
<dbReference type="PANTHER" id="PTHR37943">
    <property type="entry name" value="PROTEIN VES"/>
    <property type="match status" value="1"/>
</dbReference>
<dbReference type="Proteomes" id="UP000305760">
    <property type="component" value="Unassembled WGS sequence"/>
</dbReference>
<dbReference type="SUPFAM" id="SSF51182">
    <property type="entry name" value="RmlC-like cupins"/>
    <property type="match status" value="1"/>
</dbReference>
<dbReference type="InterPro" id="IPR010282">
    <property type="entry name" value="Uncharacterised_HutD/Ves"/>
</dbReference>
<keyword evidence="2" id="KW-1185">Reference proteome</keyword>
<evidence type="ECO:0000313" key="1">
    <source>
        <dbReference type="EMBL" id="TNJ33688.1"/>
    </source>
</evidence>
<dbReference type="OrthoDB" id="9800082at2"/>
<dbReference type="InterPro" id="IPR014710">
    <property type="entry name" value="RmlC-like_jellyroll"/>
</dbReference>
<comment type="caution">
    <text evidence="1">The sequence shown here is derived from an EMBL/GenBank/DDBJ whole genome shotgun (WGS) entry which is preliminary data.</text>
</comment>
<proteinExistence type="predicted"/>
<dbReference type="PANTHER" id="PTHR37943:SF1">
    <property type="entry name" value="PROTEIN VES"/>
    <property type="match status" value="1"/>
</dbReference>
<evidence type="ECO:0000313" key="2">
    <source>
        <dbReference type="Proteomes" id="UP000305760"/>
    </source>
</evidence>
<dbReference type="EMBL" id="SMDR01000002">
    <property type="protein sequence ID" value="TNJ33688.1"/>
    <property type="molecule type" value="Genomic_DNA"/>
</dbReference>
<name>A0A5C4RRM6_9GAMM</name>
<protein>
    <submittedName>
        <fullName evidence="1">HutD family protein</fullName>
    </submittedName>
</protein>
<dbReference type="InterPro" id="IPR011051">
    <property type="entry name" value="RmlC_Cupin_sf"/>
</dbReference>
<dbReference type="CDD" id="cd20293">
    <property type="entry name" value="cupin_HutD_N"/>
    <property type="match status" value="1"/>
</dbReference>
<dbReference type="AlphaFoldDB" id="A0A5C4RRM6"/>
<sequence>MRLVHLPANEYRRERWRNQRGWTREVYRHPEGAADWAWRVSIAEIDQDAPFSAFPGCDRELVLLAGEGMDLVFDDGERAELRPPHDRLRFAGERALRAELLSGPTHDFNLMWRRDAVAATLLHRPLVGPMVFFAEPGVTWLVYLMQGQAQFKDLRRPLHLAQGDSVMLLPDAEGPPRLILDGGGEALLVKIAPLA</sequence>
<reference evidence="1 2" key="1">
    <citation type="submission" date="2019-03" db="EMBL/GenBank/DDBJ databases">
        <title>Arenimonas daejeonensis sp. nov., isolated from compost.</title>
        <authorList>
            <person name="Jeon C.O."/>
        </authorList>
    </citation>
    <scope>NUCLEOTIDE SEQUENCE [LARGE SCALE GENOMIC DNA]</scope>
    <source>
        <strain evidence="1 2">R29</strain>
    </source>
</reference>
<dbReference type="Pfam" id="PF05962">
    <property type="entry name" value="HutD"/>
    <property type="match status" value="1"/>
</dbReference>
<gene>
    <name evidence="1" type="ORF">E1B00_10110</name>
</gene>
<dbReference type="RefSeq" id="WP_139448349.1">
    <property type="nucleotide sequence ID" value="NZ_SMDR01000002.1"/>
</dbReference>